<protein>
    <recommendedName>
        <fullName evidence="3">Lipoprotein</fullName>
    </recommendedName>
</protein>
<dbReference type="RefSeq" id="WP_013135547.1">
    <property type="nucleotide sequence ID" value="NC_014166.1"/>
</dbReference>
<dbReference type="HOGENOM" id="CLU_3228922_0_0_7"/>
<gene>
    <name evidence="1" type="ordered locus">Arnit_1748</name>
</gene>
<evidence type="ECO:0008006" key="3">
    <source>
        <dbReference type="Google" id="ProtNLM"/>
    </source>
</evidence>
<dbReference type="KEGG" id="ant:Arnit_1748"/>
<name>D5V1G8_ARCNC</name>
<evidence type="ECO:0000313" key="2">
    <source>
        <dbReference type="Proteomes" id="UP000000939"/>
    </source>
</evidence>
<organism evidence="1 2">
    <name type="scientific">Arcobacter nitrofigilis (strain ATCC 33309 / DSM 7299 / CCUG 15893 / LMG 7604 / NCTC 12251 / CI)</name>
    <name type="common">Campylobacter nitrofigilis</name>
    <dbReference type="NCBI Taxonomy" id="572480"/>
    <lineage>
        <taxon>Bacteria</taxon>
        <taxon>Pseudomonadati</taxon>
        <taxon>Campylobacterota</taxon>
        <taxon>Epsilonproteobacteria</taxon>
        <taxon>Campylobacterales</taxon>
        <taxon>Arcobacteraceae</taxon>
        <taxon>Arcobacter</taxon>
    </lineage>
</organism>
<proteinExistence type="predicted"/>
<dbReference type="PROSITE" id="PS51257">
    <property type="entry name" value="PROKAR_LIPOPROTEIN"/>
    <property type="match status" value="1"/>
</dbReference>
<dbReference type="Proteomes" id="UP000000939">
    <property type="component" value="Chromosome"/>
</dbReference>
<dbReference type="AlphaFoldDB" id="D5V1G8"/>
<dbReference type="EMBL" id="CP001999">
    <property type="protein sequence ID" value="ADG93402.1"/>
    <property type="molecule type" value="Genomic_DNA"/>
</dbReference>
<evidence type="ECO:0000313" key="1">
    <source>
        <dbReference type="EMBL" id="ADG93402.1"/>
    </source>
</evidence>
<sequence length="43" mass="4877" precursor="true">MIKKSLIILNIMIVLTLSGCASFKETYKPLYQVKPETKTIDGF</sequence>
<accession>D5V1G8</accession>
<keyword evidence="2" id="KW-1185">Reference proteome</keyword>
<reference evidence="1 2" key="1">
    <citation type="journal article" date="2010" name="Stand. Genomic Sci.">
        <title>Complete genome sequence of Arcobacter nitrofigilis type strain (CI).</title>
        <authorList>
            <person name="Pati A."/>
            <person name="Gronow S."/>
            <person name="Lapidus A."/>
            <person name="Copeland A."/>
            <person name="Glavina Del Rio T."/>
            <person name="Nolan M."/>
            <person name="Lucas S."/>
            <person name="Tice H."/>
            <person name="Cheng J.F."/>
            <person name="Han C."/>
            <person name="Chertkov O."/>
            <person name="Bruce D."/>
            <person name="Tapia R."/>
            <person name="Goodwin L."/>
            <person name="Pitluck S."/>
            <person name="Liolios K."/>
            <person name="Ivanova N."/>
            <person name="Mavromatis K."/>
            <person name="Chen A."/>
            <person name="Palaniappan K."/>
            <person name="Land M."/>
            <person name="Hauser L."/>
            <person name="Chang Y.J."/>
            <person name="Jeffries C.D."/>
            <person name="Detter J.C."/>
            <person name="Rohde M."/>
            <person name="Goker M."/>
            <person name="Bristow J."/>
            <person name="Eisen J.A."/>
            <person name="Markowitz V."/>
            <person name="Hugenholtz P."/>
            <person name="Klenk H.P."/>
            <person name="Kyrpides N.C."/>
        </authorList>
    </citation>
    <scope>NUCLEOTIDE SEQUENCE [LARGE SCALE GENOMIC DNA]</scope>
    <source>
        <strain evidence="2">ATCC 33309 / DSM 7299 / CCUG 15893 / LMG 7604 / NCTC 12251 / CI</strain>
    </source>
</reference>